<dbReference type="Pfam" id="PF07811">
    <property type="entry name" value="TadE"/>
    <property type="match status" value="1"/>
</dbReference>
<keyword evidence="1" id="KW-0812">Transmembrane</keyword>
<evidence type="ECO:0000313" key="3">
    <source>
        <dbReference type="EMBL" id="AUG57044.1"/>
    </source>
</evidence>
<name>A0A2K9EAB4_9FIRM</name>
<keyword evidence="4" id="KW-1185">Reference proteome</keyword>
<gene>
    <name evidence="3" type="ORF">HVS_05570</name>
</gene>
<keyword evidence="1" id="KW-1133">Transmembrane helix</keyword>
<evidence type="ECO:0000256" key="1">
    <source>
        <dbReference type="SAM" id="Phobius"/>
    </source>
</evidence>
<proteinExistence type="predicted"/>
<feature type="domain" description="TadE-like" evidence="2">
    <location>
        <begin position="16"/>
        <end position="57"/>
    </location>
</feature>
<organism evidence="3 4">
    <name type="scientific">Acetivibrio saccincola</name>
    <dbReference type="NCBI Taxonomy" id="1677857"/>
    <lineage>
        <taxon>Bacteria</taxon>
        <taxon>Bacillati</taxon>
        <taxon>Bacillota</taxon>
        <taxon>Clostridia</taxon>
        <taxon>Eubacteriales</taxon>
        <taxon>Oscillospiraceae</taxon>
        <taxon>Acetivibrio</taxon>
    </lineage>
</organism>
<accession>A0A2K9EAB4</accession>
<evidence type="ECO:0000313" key="4">
    <source>
        <dbReference type="Proteomes" id="UP000233534"/>
    </source>
</evidence>
<evidence type="ECO:0000259" key="2">
    <source>
        <dbReference type="Pfam" id="PF07811"/>
    </source>
</evidence>
<dbReference type="AlphaFoldDB" id="A0A2K9EAB4"/>
<keyword evidence="1" id="KW-0472">Membrane</keyword>
<reference evidence="3 4" key="1">
    <citation type="submission" date="2017-12" db="EMBL/GenBank/DDBJ databases">
        <title>Complete genome sequence of Herbivorax saccincola GGR1, a novel Cellulosome-producing hydrolytic bacterium in a thermophilic biogas plant, established by Illumina and Nanopore MinION sequencing.</title>
        <authorList>
            <person name="Pechtl A."/>
            <person name="Ruckert C."/>
            <person name="Koeck D.E."/>
            <person name="Maus I."/>
            <person name="Winkler A."/>
            <person name="Kalinowski J."/>
            <person name="Puhler A."/>
            <person name="Schwarz W.W."/>
            <person name="Zverlov V.V."/>
            <person name="Schluter A."/>
            <person name="Liebl W."/>
        </authorList>
    </citation>
    <scope>NUCLEOTIDE SEQUENCE [LARGE SCALE GENOMIC DNA]</scope>
    <source>
        <strain evidence="4">SR1</strain>
    </source>
</reference>
<feature type="transmembrane region" description="Helical" evidence="1">
    <location>
        <begin position="20"/>
        <end position="44"/>
    </location>
</feature>
<dbReference type="InterPro" id="IPR012495">
    <property type="entry name" value="TadE-like_dom"/>
</dbReference>
<dbReference type="Proteomes" id="UP000233534">
    <property type="component" value="Chromosome"/>
</dbReference>
<dbReference type="EMBL" id="CP025197">
    <property type="protein sequence ID" value="AUG57044.1"/>
    <property type="molecule type" value="Genomic_DNA"/>
</dbReference>
<protein>
    <submittedName>
        <fullName evidence="3">TadE-like protein</fullName>
    </submittedName>
</protein>
<dbReference type="KEGG" id="hsc:HVS_05570"/>
<sequence length="232" mass="26282">MGFGKVWEKKLKDNKGSITVEATIIVPVVIFTLIALILIGEFLYQQSYIQSVADRTACRGAEVWNNPSKDMIMGYISKDKMKDVCLYWRIPFLESSKARNTKQSKIEEYTKYLMSRVSILDKPETLNVTAKMETDYIVYKKIRVTVEAEYKNPFASVLRVFGLKDTITIRVHSEAVVNEPVEFIRTTDFALDVVKEIDNGVFKGKGSEVVTDVRKGIGNIFEKIQDVASGAD</sequence>